<dbReference type="InterPro" id="IPR032312">
    <property type="entry name" value="LacZ_4"/>
</dbReference>
<organism evidence="9 10">
    <name type="scientific">Pyricularia oryzae</name>
    <name type="common">Rice blast fungus</name>
    <name type="synonym">Magnaporthe oryzae</name>
    <dbReference type="NCBI Taxonomy" id="318829"/>
    <lineage>
        <taxon>Eukaryota</taxon>
        <taxon>Fungi</taxon>
        <taxon>Dikarya</taxon>
        <taxon>Ascomycota</taxon>
        <taxon>Pezizomycotina</taxon>
        <taxon>Sordariomycetes</taxon>
        <taxon>Sordariomycetidae</taxon>
        <taxon>Magnaporthales</taxon>
        <taxon>Pyriculariaceae</taxon>
        <taxon>Pyricularia</taxon>
    </lineage>
</organism>
<dbReference type="Gene3D" id="2.60.40.10">
    <property type="entry name" value="Immunoglobulins"/>
    <property type="match status" value="2"/>
</dbReference>
<sequence length="1254" mass="138326">MAFPVALPDWSNLAVLHTNALPARAHFYSYASETAALTHDRQQSEYHSLNGTWKFHYAASPFEAPPFEPENTASWADIEVPGMWQLQGYGHPHYTNIKFPFPVTPPNVSYMNPTGSYFREFEVPDGWDGQQIRLRFEGVDSAFHVQVNGRPVGYSSLGSRNPSEFDITPYLGGGGKTNNVSARVYQWSHGTYIEDQDQWWLSGIFRDVYLMPFAKSSIVDFQVHPELDAALTTGTLRTAVEIQGDEGPLNIKLLGPGGNNTIGEWDGPSSQISNAIFTVTGDDLHIWSAETPSLYTVLMTFNGRTISQRLGFRRMERSADGSTFLVNGKAIKIYGVNRHEHHHLSGRTVPYAALRHDLLAMKRHNINAIRTSHQPPHPDFFDLADELGFYVIAEADLECHGFGDKGSSVPPESYTTDNPEWRDAYVNRAEQLVRRVRNHVSVIFWSLGNECFMGQNMFAMAEWIRAADPTRLIHYEQDYGGVLADVHSRMYSSPQWIREWVVNKTDKPLILCEYAHAMGNGPGSLVDYIAAFRSNVRAQGGLIWEWSNHGLLKKEGDLEYYAYGGDFGDFPNDADFIMDGLMLSDHSPMPSIFEYKKVIQPIVAAWAGEGSASGQVVITNHYGFVDSSHLEASWHVVQDGTKTEPAVLDMPAVAAGDSVTVATPLDDSQLEAGEAFLVLEFRLANATNWADQGHLVAWDQLHIPARAAAAHKTRGSSYNHSAYRPRAQDIMNLGQTDPTSNGTHLQVTAGTSTFGFDLLRGNVTWTVDGGPSILQRGPELSFMRASTQNDEAGGGDARQSWDPARVHELHPQVRDVRWRQGDDGVTTVHYRIRVAPKVFVWGVDADVVYTVDPQPDSGVPALTVRAAGSFHNDTAVELQTLPRIGLLAWLPAALDEVAWFGRGPHETYRDSKQAGRFGNWNATVDELRTAYDYPQENGNREDARWVSVRSREGRAALRASMVDSDGGGNSRDDAHGETFAFAAARYMPEDLNRAKHPHELRKLDVTVLNLDYRGNGLGSATVGPRPLEQYRCKPEPFDFTFRLEVLKGAFDTAHFSRQQEMQKSFRAALRRAQAIQNQSNKIMAHRGAPRVPNTSQVVPGAAVNIVLKEDQPTGRTVSGAVRDVLTRGNHPRGIKVRLSDGRVGRVQSLASASAVASSSAADMAVATEGPPRHRGMARDLRLDEQEYGAPPPERGLDAFVIKPAKVRGGKKKGKGGGGAKDGGDEAARSSTCPVCGEFEGDEAAVAHHVATHFD</sequence>
<evidence type="ECO:0000256" key="2">
    <source>
        <dbReference type="ARBA" id="ARBA00007401"/>
    </source>
</evidence>
<evidence type="ECO:0000313" key="10">
    <source>
        <dbReference type="Proteomes" id="UP000294847"/>
    </source>
</evidence>
<evidence type="ECO:0000256" key="5">
    <source>
        <dbReference type="ARBA" id="ARBA00023295"/>
    </source>
</evidence>
<dbReference type="EC" id="3.2.1.23" evidence="3"/>
<dbReference type="Pfam" id="PF02837">
    <property type="entry name" value="Glyco_hydro_2_N"/>
    <property type="match status" value="1"/>
</dbReference>
<dbReference type="AlphaFoldDB" id="A0A4P7N6Y3"/>
<dbReference type="InterPro" id="IPR013783">
    <property type="entry name" value="Ig-like_fold"/>
</dbReference>
<dbReference type="InterPro" id="IPR019240">
    <property type="entry name" value="DUF2196"/>
</dbReference>
<feature type="domain" description="Beta galactosidase small chain/" evidence="8">
    <location>
        <begin position="746"/>
        <end position="1044"/>
    </location>
</feature>
<proteinExistence type="inferred from homology"/>
<dbReference type="SUPFAM" id="SSF74650">
    <property type="entry name" value="Galactose mutarotase-like"/>
    <property type="match status" value="1"/>
</dbReference>
<dbReference type="InterPro" id="IPR014718">
    <property type="entry name" value="GH-type_carb-bd"/>
</dbReference>
<dbReference type="InterPro" id="IPR050347">
    <property type="entry name" value="Bact_Beta-galactosidase"/>
</dbReference>
<dbReference type="InterPro" id="IPR004199">
    <property type="entry name" value="B-gal_small/dom_5"/>
</dbReference>
<dbReference type="GO" id="GO:0004565">
    <property type="term" value="F:beta-galactosidase activity"/>
    <property type="evidence" value="ECO:0007669"/>
    <property type="project" value="UniProtKB-EC"/>
</dbReference>
<dbReference type="GO" id="GO:0030246">
    <property type="term" value="F:carbohydrate binding"/>
    <property type="evidence" value="ECO:0007669"/>
    <property type="project" value="InterPro"/>
</dbReference>
<dbReference type="Gene3D" id="2.60.120.260">
    <property type="entry name" value="Galactose-binding domain-like"/>
    <property type="match status" value="1"/>
</dbReference>
<dbReference type="PANTHER" id="PTHR46323">
    <property type="entry name" value="BETA-GALACTOSIDASE"/>
    <property type="match status" value="1"/>
</dbReference>
<evidence type="ECO:0000256" key="3">
    <source>
        <dbReference type="ARBA" id="ARBA00012756"/>
    </source>
</evidence>
<keyword evidence="5" id="KW-0326">Glycosidase</keyword>
<reference evidence="9 10" key="1">
    <citation type="journal article" date="2019" name="Mol. Biol. Evol.">
        <title>Blast fungal genomes show frequent chromosomal changes, gene gains and losses, and effector gene turnover.</title>
        <authorList>
            <person name="Gomez Luciano L.B."/>
            <person name="Jason Tsai I."/>
            <person name="Chuma I."/>
            <person name="Tosa Y."/>
            <person name="Chen Y.H."/>
            <person name="Li J.Y."/>
            <person name="Li M.Y."/>
            <person name="Jade Lu M.Y."/>
            <person name="Nakayashiki H."/>
            <person name="Li W.H."/>
        </authorList>
    </citation>
    <scope>NUCLEOTIDE SEQUENCE [LARGE SCALE GENOMIC DNA]</scope>
    <source>
        <strain evidence="9">MZ5-1-6</strain>
    </source>
</reference>
<dbReference type="InterPro" id="IPR006101">
    <property type="entry name" value="Glyco_hydro_2"/>
</dbReference>
<comment type="catalytic activity">
    <reaction evidence="1">
        <text>Hydrolysis of terminal non-reducing beta-D-galactose residues in beta-D-galactosides.</text>
        <dbReference type="EC" id="3.2.1.23"/>
    </reaction>
</comment>
<dbReference type="NCBIfam" id="TIGR03833">
    <property type="entry name" value="YwbE family protein"/>
    <property type="match status" value="1"/>
</dbReference>
<accession>A0A4P7N6Y3</accession>
<dbReference type="Pfam" id="PF02836">
    <property type="entry name" value="Glyco_hydro_2_C"/>
    <property type="match status" value="1"/>
</dbReference>
<dbReference type="EMBL" id="CP034205">
    <property type="protein sequence ID" value="QBZ55844.1"/>
    <property type="molecule type" value="Genomic_DNA"/>
</dbReference>
<dbReference type="InterPro" id="IPR006104">
    <property type="entry name" value="Glyco_hydro_2_N"/>
</dbReference>
<dbReference type="Pfam" id="PF00703">
    <property type="entry name" value="Glyco_hydro_2"/>
    <property type="match status" value="1"/>
</dbReference>
<feature type="region of interest" description="Disordered" evidence="7">
    <location>
        <begin position="1207"/>
        <end position="1231"/>
    </location>
</feature>
<dbReference type="GO" id="GO:0009341">
    <property type="term" value="C:beta-galactosidase complex"/>
    <property type="evidence" value="ECO:0007669"/>
    <property type="project" value="InterPro"/>
</dbReference>
<gene>
    <name evidence="9" type="ORF">PoMZ_00748</name>
</gene>
<evidence type="ECO:0000256" key="6">
    <source>
        <dbReference type="ARBA" id="ARBA00032230"/>
    </source>
</evidence>
<dbReference type="SUPFAM" id="SSF51445">
    <property type="entry name" value="(Trans)glycosidases"/>
    <property type="match status" value="1"/>
</dbReference>
<evidence type="ECO:0000313" key="9">
    <source>
        <dbReference type="EMBL" id="QBZ55844.1"/>
    </source>
</evidence>
<name>A0A4P7N6Y3_PYROR</name>
<dbReference type="PRINTS" id="PR00132">
    <property type="entry name" value="GLHYDRLASE2"/>
</dbReference>
<evidence type="ECO:0000256" key="4">
    <source>
        <dbReference type="ARBA" id="ARBA00022801"/>
    </source>
</evidence>
<dbReference type="InterPro" id="IPR006103">
    <property type="entry name" value="Glyco_hydro_2_cat"/>
</dbReference>
<dbReference type="InterPro" id="IPR006102">
    <property type="entry name" value="Ig-like_GH2"/>
</dbReference>
<dbReference type="InterPro" id="IPR036156">
    <property type="entry name" value="Beta-gal/glucu_dom_sf"/>
</dbReference>
<dbReference type="InterPro" id="IPR011013">
    <property type="entry name" value="Gal_mutarotase_sf_dom"/>
</dbReference>
<dbReference type="Gene3D" id="3.20.20.80">
    <property type="entry name" value="Glycosidases"/>
    <property type="match status" value="1"/>
</dbReference>
<dbReference type="InterPro" id="IPR017853">
    <property type="entry name" value="GH"/>
</dbReference>
<evidence type="ECO:0000259" key="8">
    <source>
        <dbReference type="SMART" id="SM01038"/>
    </source>
</evidence>
<evidence type="ECO:0000256" key="1">
    <source>
        <dbReference type="ARBA" id="ARBA00001412"/>
    </source>
</evidence>
<dbReference type="SUPFAM" id="SSF49303">
    <property type="entry name" value="beta-Galactosidase/glucuronidase domain"/>
    <property type="match status" value="2"/>
</dbReference>
<dbReference type="InterPro" id="IPR008979">
    <property type="entry name" value="Galactose-bd-like_sf"/>
</dbReference>
<dbReference type="Gene3D" id="2.70.98.10">
    <property type="match status" value="1"/>
</dbReference>
<protein>
    <recommendedName>
        <fullName evidence="3">beta-galactosidase</fullName>
        <ecNumber evidence="3">3.2.1.23</ecNumber>
    </recommendedName>
    <alternativeName>
        <fullName evidence="6">Lactase</fullName>
    </alternativeName>
</protein>
<dbReference type="SMART" id="SM01038">
    <property type="entry name" value="Bgal_small_N"/>
    <property type="match status" value="1"/>
</dbReference>
<keyword evidence="4" id="KW-0378">Hydrolase</keyword>
<dbReference type="GO" id="GO:0005990">
    <property type="term" value="P:lactose catabolic process"/>
    <property type="evidence" value="ECO:0007669"/>
    <property type="project" value="TreeGrafter"/>
</dbReference>
<dbReference type="SUPFAM" id="SSF49785">
    <property type="entry name" value="Galactose-binding domain-like"/>
    <property type="match status" value="1"/>
</dbReference>
<dbReference type="Pfam" id="PF09962">
    <property type="entry name" value="DUF2196"/>
    <property type="match status" value="1"/>
</dbReference>
<dbReference type="Pfam" id="PF16353">
    <property type="entry name" value="LacZ_4"/>
    <property type="match status" value="1"/>
</dbReference>
<dbReference type="Proteomes" id="UP000294847">
    <property type="component" value="Chromosome 2"/>
</dbReference>
<dbReference type="Pfam" id="PF02929">
    <property type="entry name" value="Bgal_small_N"/>
    <property type="match status" value="1"/>
</dbReference>
<comment type="similarity">
    <text evidence="2">Belongs to the glycosyl hydrolase 2 family.</text>
</comment>
<evidence type="ECO:0000256" key="7">
    <source>
        <dbReference type="SAM" id="MobiDB-lite"/>
    </source>
</evidence>
<dbReference type="PANTHER" id="PTHR46323:SF2">
    <property type="entry name" value="BETA-GALACTOSIDASE"/>
    <property type="match status" value="1"/>
</dbReference>